<evidence type="ECO:0000256" key="8">
    <source>
        <dbReference type="ARBA" id="ARBA00058118"/>
    </source>
</evidence>
<evidence type="ECO:0000256" key="10">
    <source>
        <dbReference type="NCBIfam" id="TIGR00112"/>
    </source>
</evidence>
<keyword evidence="6 9" id="KW-0521">NADP</keyword>
<accession>A0A0Q3TJ67</accession>
<dbReference type="Gene3D" id="1.10.3730.10">
    <property type="entry name" value="ProC C-terminal domain-like"/>
    <property type="match status" value="1"/>
</dbReference>
<dbReference type="InterPro" id="IPR028939">
    <property type="entry name" value="P5C_Rdtase_cat_N"/>
</dbReference>
<dbReference type="InterPro" id="IPR008927">
    <property type="entry name" value="6-PGluconate_DH-like_C_sf"/>
</dbReference>
<dbReference type="PATRIC" id="fig|157838.3.peg.1969"/>
<dbReference type="Pfam" id="PF14748">
    <property type="entry name" value="P5CR_dimer"/>
    <property type="match status" value="1"/>
</dbReference>
<keyword evidence="3 9" id="KW-0963">Cytoplasm</keyword>
<evidence type="ECO:0000256" key="11">
    <source>
        <dbReference type="PIRSR" id="PIRSR000193-1"/>
    </source>
</evidence>
<comment type="function">
    <text evidence="8 9">Catalyzes the reduction of 1-pyrroline-5-carboxylate (PCA) to L-proline.</text>
</comment>
<evidence type="ECO:0000256" key="2">
    <source>
        <dbReference type="ARBA" id="ARBA00005525"/>
    </source>
</evidence>
<protein>
    <recommendedName>
        <fullName evidence="9 10">Pyrroline-5-carboxylate reductase</fullName>
        <shortName evidence="9">P5C reductase</shortName>
        <shortName evidence="9">P5CR</shortName>
        <ecNumber evidence="9 10">1.5.1.2</ecNumber>
    </recommendedName>
    <alternativeName>
        <fullName evidence="9">PCA reductase</fullName>
    </alternativeName>
</protein>
<dbReference type="EC" id="1.5.1.2" evidence="9 10"/>
<dbReference type="Proteomes" id="UP000051888">
    <property type="component" value="Unassembled WGS sequence"/>
</dbReference>
<comment type="pathway">
    <text evidence="9 12">Amino-acid biosynthesis; L-proline biosynthesis; L-proline from L-glutamate 5-semialdehyde: step 1/1.</text>
</comment>
<dbReference type="FunFam" id="1.10.3730.10:FF:000001">
    <property type="entry name" value="Pyrroline-5-carboxylate reductase"/>
    <property type="match status" value="1"/>
</dbReference>
<organism evidence="15 16">
    <name type="scientific">Heyndrickxia shackletonii</name>
    <dbReference type="NCBI Taxonomy" id="157838"/>
    <lineage>
        <taxon>Bacteria</taxon>
        <taxon>Bacillati</taxon>
        <taxon>Bacillota</taxon>
        <taxon>Bacilli</taxon>
        <taxon>Bacillales</taxon>
        <taxon>Bacillaceae</taxon>
        <taxon>Heyndrickxia</taxon>
    </lineage>
</organism>
<evidence type="ECO:0000256" key="12">
    <source>
        <dbReference type="RuleBase" id="RU003903"/>
    </source>
</evidence>
<evidence type="ECO:0000256" key="6">
    <source>
        <dbReference type="ARBA" id="ARBA00022857"/>
    </source>
</evidence>
<evidence type="ECO:0000256" key="1">
    <source>
        <dbReference type="ARBA" id="ARBA00004496"/>
    </source>
</evidence>
<dbReference type="InterPro" id="IPR029036">
    <property type="entry name" value="P5CR_dimer"/>
</dbReference>
<evidence type="ECO:0000256" key="5">
    <source>
        <dbReference type="ARBA" id="ARBA00022650"/>
    </source>
</evidence>
<dbReference type="AlphaFoldDB" id="A0A0Q3TJ67"/>
<comment type="similarity">
    <text evidence="2 9 12">Belongs to the pyrroline-5-carboxylate reductase family.</text>
</comment>
<dbReference type="OrthoDB" id="9805754at2"/>
<keyword evidence="16" id="KW-1185">Reference proteome</keyword>
<dbReference type="PROSITE" id="PS00521">
    <property type="entry name" value="P5CR"/>
    <property type="match status" value="1"/>
</dbReference>
<dbReference type="RefSeq" id="WP_055739350.1">
    <property type="nucleotide sequence ID" value="NZ_JAAIWL010000019.1"/>
</dbReference>
<dbReference type="STRING" id="157838.AN964_08985"/>
<feature type="binding site" evidence="11">
    <location>
        <begin position="69"/>
        <end position="72"/>
    </location>
    <ligand>
        <name>NADP(+)</name>
        <dbReference type="ChEBI" id="CHEBI:58349"/>
    </ligand>
</feature>
<comment type="subcellular location">
    <subcellularLocation>
        <location evidence="1 9">Cytoplasm</location>
    </subcellularLocation>
</comment>
<evidence type="ECO:0000259" key="13">
    <source>
        <dbReference type="Pfam" id="PF03807"/>
    </source>
</evidence>
<dbReference type="FunFam" id="3.40.50.720:FF:000190">
    <property type="entry name" value="Pyrroline-5-carboxylate reductase"/>
    <property type="match status" value="1"/>
</dbReference>
<dbReference type="Pfam" id="PF03807">
    <property type="entry name" value="F420_oxidored"/>
    <property type="match status" value="1"/>
</dbReference>
<comment type="caution">
    <text evidence="15">The sequence shown here is derived from an EMBL/GenBank/DDBJ whole genome shotgun (WGS) entry which is preliminary data.</text>
</comment>
<keyword evidence="4 9" id="KW-0028">Amino-acid biosynthesis</keyword>
<dbReference type="PANTHER" id="PTHR11645">
    <property type="entry name" value="PYRROLINE-5-CARBOXYLATE REDUCTASE"/>
    <property type="match status" value="1"/>
</dbReference>
<dbReference type="PANTHER" id="PTHR11645:SF49">
    <property type="entry name" value="PYRROLINE-5-CARBOXYLATE REDUCTASE 1"/>
    <property type="match status" value="1"/>
</dbReference>
<dbReference type="InterPro" id="IPR053790">
    <property type="entry name" value="P5CR-like_CS"/>
</dbReference>
<dbReference type="Gene3D" id="3.40.50.720">
    <property type="entry name" value="NAD(P)-binding Rossmann-like Domain"/>
    <property type="match status" value="1"/>
</dbReference>
<dbReference type="NCBIfam" id="TIGR00112">
    <property type="entry name" value="proC"/>
    <property type="match status" value="1"/>
</dbReference>
<gene>
    <name evidence="9" type="primary">proC</name>
    <name evidence="15" type="ORF">AN964_08985</name>
</gene>
<evidence type="ECO:0000313" key="15">
    <source>
        <dbReference type="EMBL" id="KQL53617.1"/>
    </source>
</evidence>
<evidence type="ECO:0000259" key="14">
    <source>
        <dbReference type="Pfam" id="PF14748"/>
    </source>
</evidence>
<dbReference type="InterPro" id="IPR000304">
    <property type="entry name" value="Pyrroline-COOH_reductase"/>
</dbReference>
<dbReference type="SUPFAM" id="SSF48179">
    <property type="entry name" value="6-phosphogluconate dehydrogenase C-terminal domain-like"/>
    <property type="match status" value="1"/>
</dbReference>
<keyword evidence="7 9" id="KW-0560">Oxidoreductase</keyword>
<dbReference type="InterPro" id="IPR036291">
    <property type="entry name" value="NAD(P)-bd_dom_sf"/>
</dbReference>
<keyword evidence="5 9" id="KW-0641">Proline biosynthesis</keyword>
<proteinExistence type="inferred from homology"/>
<evidence type="ECO:0000256" key="4">
    <source>
        <dbReference type="ARBA" id="ARBA00022605"/>
    </source>
</evidence>
<comment type="catalytic activity">
    <reaction evidence="9">
        <text>L-proline + NAD(+) = (S)-1-pyrroline-5-carboxylate + NADH + 2 H(+)</text>
        <dbReference type="Rhea" id="RHEA:14105"/>
        <dbReference type="ChEBI" id="CHEBI:15378"/>
        <dbReference type="ChEBI" id="CHEBI:17388"/>
        <dbReference type="ChEBI" id="CHEBI:57540"/>
        <dbReference type="ChEBI" id="CHEBI:57945"/>
        <dbReference type="ChEBI" id="CHEBI:60039"/>
        <dbReference type="EC" id="1.5.1.2"/>
    </reaction>
</comment>
<dbReference type="EMBL" id="LJJC01000004">
    <property type="protein sequence ID" value="KQL53617.1"/>
    <property type="molecule type" value="Genomic_DNA"/>
</dbReference>
<reference evidence="15 16" key="1">
    <citation type="submission" date="2015-09" db="EMBL/GenBank/DDBJ databases">
        <title>Genome sequencing project for genomic taxonomy and phylogenomics of Bacillus-like bacteria.</title>
        <authorList>
            <person name="Liu B."/>
            <person name="Wang J."/>
            <person name="Zhu Y."/>
            <person name="Liu G."/>
            <person name="Chen Q."/>
            <person name="Chen Z."/>
            <person name="Lan J."/>
            <person name="Che J."/>
            <person name="Ge C."/>
            <person name="Shi H."/>
            <person name="Pan Z."/>
            <person name="Liu X."/>
        </authorList>
    </citation>
    <scope>NUCLEOTIDE SEQUENCE [LARGE SCALE GENOMIC DNA]</scope>
    <source>
        <strain evidence="15 16">LMG 18435</strain>
    </source>
</reference>
<dbReference type="SUPFAM" id="SSF51735">
    <property type="entry name" value="NAD(P)-binding Rossmann-fold domains"/>
    <property type="match status" value="1"/>
</dbReference>
<feature type="binding site" evidence="11">
    <location>
        <begin position="6"/>
        <end position="11"/>
    </location>
    <ligand>
        <name>NADP(+)</name>
        <dbReference type="ChEBI" id="CHEBI:58349"/>
    </ligand>
</feature>
<evidence type="ECO:0000256" key="3">
    <source>
        <dbReference type="ARBA" id="ARBA00022490"/>
    </source>
</evidence>
<dbReference type="UniPathway" id="UPA00098">
    <property type="reaction ID" value="UER00361"/>
</dbReference>
<evidence type="ECO:0000256" key="9">
    <source>
        <dbReference type="HAMAP-Rule" id="MF_01925"/>
    </source>
</evidence>
<comment type="catalytic activity">
    <reaction evidence="9 12">
        <text>L-proline + NADP(+) = (S)-1-pyrroline-5-carboxylate + NADPH + 2 H(+)</text>
        <dbReference type="Rhea" id="RHEA:14109"/>
        <dbReference type="ChEBI" id="CHEBI:15378"/>
        <dbReference type="ChEBI" id="CHEBI:17388"/>
        <dbReference type="ChEBI" id="CHEBI:57783"/>
        <dbReference type="ChEBI" id="CHEBI:58349"/>
        <dbReference type="ChEBI" id="CHEBI:60039"/>
        <dbReference type="EC" id="1.5.1.2"/>
    </reaction>
</comment>
<evidence type="ECO:0000313" key="16">
    <source>
        <dbReference type="Proteomes" id="UP000051888"/>
    </source>
</evidence>
<dbReference type="PIRSF" id="PIRSF000193">
    <property type="entry name" value="Pyrrol-5-carb_rd"/>
    <property type="match status" value="1"/>
</dbReference>
<dbReference type="GO" id="GO:0055129">
    <property type="term" value="P:L-proline biosynthetic process"/>
    <property type="evidence" value="ECO:0007669"/>
    <property type="project" value="UniProtKB-UniRule"/>
</dbReference>
<sequence length="271" mass="29278">MKISFIGAGSMAEAMISGLISNNVVESGQIYVTNRSENTKLHHLQQKYGVQTTYDLRDLFHQTNIVVLAVKPKDAKEVLQKISLFMQPETLIISVIAGVSIATIENILNIHAPIIRAMPNTSAAIGQSATAIAKNSLVNNDHLELTLSLLSAIGMTMIVEEEKLDAVTGLSGSGPAYIYYIVEAMENSAKEIGLESELAKKLIVQTLLGAAEMLNHSKEKAEKLRIAVTSPGGTTEAGIRVLDQHKVKDALVNCIKEATLQSKRLSKQQSS</sequence>
<feature type="domain" description="Pyrroline-5-carboxylate reductase dimerisation" evidence="14">
    <location>
        <begin position="161"/>
        <end position="264"/>
    </location>
</feature>
<evidence type="ECO:0000256" key="7">
    <source>
        <dbReference type="ARBA" id="ARBA00023002"/>
    </source>
</evidence>
<name>A0A0Q3TJ67_9BACI</name>
<feature type="domain" description="Pyrroline-5-carboxylate reductase catalytic N-terminal" evidence="13">
    <location>
        <begin position="2"/>
        <end position="98"/>
    </location>
</feature>
<dbReference type="HAMAP" id="MF_01925">
    <property type="entry name" value="P5C_reductase"/>
    <property type="match status" value="1"/>
</dbReference>
<dbReference type="GO" id="GO:0005737">
    <property type="term" value="C:cytoplasm"/>
    <property type="evidence" value="ECO:0007669"/>
    <property type="project" value="UniProtKB-SubCell"/>
</dbReference>
<dbReference type="GO" id="GO:0004735">
    <property type="term" value="F:pyrroline-5-carboxylate reductase activity"/>
    <property type="evidence" value="ECO:0007669"/>
    <property type="project" value="UniProtKB-UniRule"/>
</dbReference>